<accession>A0A0F9BDF0</accession>
<feature type="non-terminal residue" evidence="1">
    <location>
        <position position="134"/>
    </location>
</feature>
<reference evidence="1" key="1">
    <citation type="journal article" date="2015" name="Nature">
        <title>Complex archaea that bridge the gap between prokaryotes and eukaryotes.</title>
        <authorList>
            <person name="Spang A."/>
            <person name="Saw J.H."/>
            <person name="Jorgensen S.L."/>
            <person name="Zaremba-Niedzwiedzka K."/>
            <person name="Martijn J."/>
            <person name="Lind A.E."/>
            <person name="van Eijk R."/>
            <person name="Schleper C."/>
            <person name="Guy L."/>
            <person name="Ettema T.J."/>
        </authorList>
    </citation>
    <scope>NUCLEOTIDE SEQUENCE</scope>
</reference>
<sequence>MIVILKNRDINVGLILLQEFMQRELPISLSYAMAKTIRKMKRFAELIEEKRQKLVVKHQQFDADDSPIRTDNGDIKLEDPTAFISDIEKLMNQTNEVDVYQIKLSKLLGLKDGKGKVIRPSIQEIDGLLLLSMI</sequence>
<organism evidence="1">
    <name type="scientific">marine sediment metagenome</name>
    <dbReference type="NCBI Taxonomy" id="412755"/>
    <lineage>
        <taxon>unclassified sequences</taxon>
        <taxon>metagenomes</taxon>
        <taxon>ecological metagenomes</taxon>
    </lineage>
</organism>
<dbReference type="AlphaFoldDB" id="A0A0F9BDF0"/>
<proteinExistence type="predicted"/>
<gene>
    <name evidence="1" type="ORF">LCGC14_2803450</name>
</gene>
<dbReference type="EMBL" id="LAZR01052677">
    <property type="protein sequence ID" value="KKK82431.1"/>
    <property type="molecule type" value="Genomic_DNA"/>
</dbReference>
<name>A0A0F9BDF0_9ZZZZ</name>
<comment type="caution">
    <text evidence="1">The sequence shown here is derived from an EMBL/GenBank/DDBJ whole genome shotgun (WGS) entry which is preliminary data.</text>
</comment>
<evidence type="ECO:0000313" key="1">
    <source>
        <dbReference type="EMBL" id="KKK82431.1"/>
    </source>
</evidence>
<protein>
    <submittedName>
        <fullName evidence="1">Uncharacterized protein</fullName>
    </submittedName>
</protein>